<dbReference type="EMBL" id="BPLQ01005941">
    <property type="protein sequence ID" value="GIY18743.1"/>
    <property type="molecule type" value="Genomic_DNA"/>
</dbReference>
<proteinExistence type="predicted"/>
<reference evidence="1 2" key="1">
    <citation type="submission" date="2021-06" db="EMBL/GenBank/DDBJ databases">
        <title>Caerostris darwini draft genome.</title>
        <authorList>
            <person name="Kono N."/>
            <person name="Arakawa K."/>
        </authorList>
    </citation>
    <scope>NUCLEOTIDE SEQUENCE [LARGE SCALE GENOMIC DNA]</scope>
</reference>
<protein>
    <submittedName>
        <fullName evidence="1">Uncharacterized protein</fullName>
    </submittedName>
</protein>
<name>A0AAV4R8W4_9ARAC</name>
<keyword evidence="2" id="KW-1185">Reference proteome</keyword>
<organism evidence="1 2">
    <name type="scientific">Caerostris darwini</name>
    <dbReference type="NCBI Taxonomy" id="1538125"/>
    <lineage>
        <taxon>Eukaryota</taxon>
        <taxon>Metazoa</taxon>
        <taxon>Ecdysozoa</taxon>
        <taxon>Arthropoda</taxon>
        <taxon>Chelicerata</taxon>
        <taxon>Arachnida</taxon>
        <taxon>Araneae</taxon>
        <taxon>Araneomorphae</taxon>
        <taxon>Entelegynae</taxon>
        <taxon>Araneoidea</taxon>
        <taxon>Araneidae</taxon>
        <taxon>Caerostris</taxon>
    </lineage>
</organism>
<gene>
    <name evidence="1" type="ORF">CDAR_605491</name>
</gene>
<sequence>MGTTWAPLWCGQTYNDTAARPPHTTLFNGTRPSLPYQSSGLSLFTLERLDNLGLHGEKWWTMAISNAYWRRGEVKSFLVPQ</sequence>
<dbReference type="Proteomes" id="UP001054837">
    <property type="component" value="Unassembled WGS sequence"/>
</dbReference>
<accession>A0AAV4R8W4</accession>
<evidence type="ECO:0000313" key="1">
    <source>
        <dbReference type="EMBL" id="GIY18743.1"/>
    </source>
</evidence>
<evidence type="ECO:0000313" key="2">
    <source>
        <dbReference type="Proteomes" id="UP001054837"/>
    </source>
</evidence>
<dbReference type="AlphaFoldDB" id="A0AAV4R8W4"/>
<comment type="caution">
    <text evidence="1">The sequence shown here is derived from an EMBL/GenBank/DDBJ whole genome shotgun (WGS) entry which is preliminary data.</text>
</comment>